<dbReference type="EC" id="4.2.3.-" evidence="4"/>
<dbReference type="VEuPathDB" id="FungiDB:yc1106_06306"/>
<gene>
    <name evidence="5" type="ORF">yc1106_06306</name>
</gene>
<dbReference type="SUPFAM" id="SSF48576">
    <property type="entry name" value="Terpenoid synthases"/>
    <property type="match status" value="1"/>
</dbReference>
<evidence type="ECO:0000256" key="4">
    <source>
        <dbReference type="RuleBase" id="RU366034"/>
    </source>
</evidence>
<name>A0A9Q8Z9M2_CURCL</name>
<comment type="cofactor">
    <cofactor evidence="1 4">
        <name>Mg(2+)</name>
        <dbReference type="ChEBI" id="CHEBI:18420"/>
    </cofactor>
</comment>
<dbReference type="GO" id="GO:0008299">
    <property type="term" value="P:isoprenoid biosynthetic process"/>
    <property type="evidence" value="ECO:0007669"/>
    <property type="project" value="UniProtKB-ARBA"/>
</dbReference>
<dbReference type="OrthoDB" id="6486656at2759"/>
<accession>A0A9Q8Z9M2</accession>
<keyword evidence="4" id="KW-0456">Lyase</keyword>
<keyword evidence="3 4" id="KW-0460">Magnesium</keyword>
<dbReference type="GO" id="GO:0046872">
    <property type="term" value="F:metal ion binding"/>
    <property type="evidence" value="ECO:0007669"/>
    <property type="project" value="UniProtKB-KW"/>
</dbReference>
<dbReference type="InterPro" id="IPR034686">
    <property type="entry name" value="Terpene_cyclase-like_2"/>
</dbReference>
<dbReference type="GO" id="GO:0010333">
    <property type="term" value="F:terpene synthase activity"/>
    <property type="evidence" value="ECO:0007669"/>
    <property type="project" value="InterPro"/>
</dbReference>
<evidence type="ECO:0000313" key="6">
    <source>
        <dbReference type="Proteomes" id="UP001056012"/>
    </source>
</evidence>
<dbReference type="SFLD" id="SFLDS00005">
    <property type="entry name" value="Isoprenoid_Synthase_Type_I"/>
    <property type="match status" value="1"/>
</dbReference>
<evidence type="ECO:0000256" key="2">
    <source>
        <dbReference type="ARBA" id="ARBA00006333"/>
    </source>
</evidence>
<dbReference type="EMBL" id="CP089277">
    <property type="protein sequence ID" value="USP79032.1"/>
    <property type="molecule type" value="Genomic_DNA"/>
</dbReference>
<dbReference type="PANTHER" id="PTHR35201:SF4">
    <property type="entry name" value="BETA-PINACENE SYNTHASE-RELATED"/>
    <property type="match status" value="1"/>
</dbReference>
<comment type="similarity">
    <text evidence="2 4">Belongs to the terpene synthase family.</text>
</comment>
<keyword evidence="6" id="KW-1185">Reference proteome</keyword>
<sequence>MSGKETEKFTNEAMTLVAWVYRQANTEHFRLCADFMHFFWVIDDITDHQSSVENQHVAANMECILADPSEMPCDDGVLEKMCRSFWTNILDQLNSLTATKDRFVSHLMSYMEAVQEKTKDRETGRLRSRSEHFDLRRRTGGVRPSFDFIYMPFHLSEHVVNHEVIERMAVTTGDLVVIANDVYSYNVEQAGGQKRVAHNIVDVVLRERGRGVQDAMDVVGKMYRDLSISLLNDYNNLPQFDKIGQNEVIQEYALGLLDWVEANVEYSLNSQRYFGKEAGSQKVRISRMVKLLPKKGQ</sequence>
<dbReference type="Proteomes" id="UP001056012">
    <property type="component" value="Chromosome 4"/>
</dbReference>
<dbReference type="Pfam" id="PF19086">
    <property type="entry name" value="Terpene_syn_C_2"/>
    <property type="match status" value="1"/>
</dbReference>
<dbReference type="AlphaFoldDB" id="A0A9Q8Z9M2"/>
<dbReference type="InterPro" id="IPR008949">
    <property type="entry name" value="Isoprenoid_synthase_dom_sf"/>
</dbReference>
<dbReference type="PANTHER" id="PTHR35201">
    <property type="entry name" value="TERPENE SYNTHASE"/>
    <property type="match status" value="1"/>
</dbReference>
<reference evidence="5" key="1">
    <citation type="submission" date="2021-12" db="EMBL/GenBank/DDBJ databases">
        <title>Curvularia clavata genome.</title>
        <authorList>
            <person name="Cao Y."/>
        </authorList>
    </citation>
    <scope>NUCLEOTIDE SEQUENCE</scope>
    <source>
        <strain evidence="5">Yc1106</strain>
    </source>
</reference>
<keyword evidence="4" id="KW-0479">Metal-binding</keyword>
<dbReference type="SFLD" id="SFLDG01020">
    <property type="entry name" value="Terpene_Cyclase_Like_2"/>
    <property type="match status" value="1"/>
</dbReference>
<evidence type="ECO:0000313" key="5">
    <source>
        <dbReference type="EMBL" id="USP79032.1"/>
    </source>
</evidence>
<proteinExistence type="inferred from homology"/>
<dbReference type="Gene3D" id="1.10.600.10">
    <property type="entry name" value="Farnesyl Diphosphate Synthase"/>
    <property type="match status" value="1"/>
</dbReference>
<evidence type="ECO:0000256" key="3">
    <source>
        <dbReference type="ARBA" id="ARBA00022842"/>
    </source>
</evidence>
<organism evidence="5 6">
    <name type="scientific">Curvularia clavata</name>
    <dbReference type="NCBI Taxonomy" id="95742"/>
    <lineage>
        <taxon>Eukaryota</taxon>
        <taxon>Fungi</taxon>
        <taxon>Dikarya</taxon>
        <taxon>Ascomycota</taxon>
        <taxon>Pezizomycotina</taxon>
        <taxon>Dothideomycetes</taxon>
        <taxon>Pleosporomycetidae</taxon>
        <taxon>Pleosporales</taxon>
        <taxon>Pleosporineae</taxon>
        <taxon>Pleosporaceae</taxon>
        <taxon>Curvularia</taxon>
    </lineage>
</organism>
<protein>
    <recommendedName>
        <fullName evidence="4">Terpene synthase</fullName>
        <ecNumber evidence="4">4.2.3.-</ecNumber>
    </recommendedName>
</protein>
<evidence type="ECO:0000256" key="1">
    <source>
        <dbReference type="ARBA" id="ARBA00001946"/>
    </source>
</evidence>